<dbReference type="PANTHER" id="PTHR40278">
    <property type="entry name" value="DNA UTILIZATION PROTEIN HOFN"/>
    <property type="match status" value="1"/>
</dbReference>
<keyword evidence="3" id="KW-0472">Membrane</keyword>
<feature type="region of interest" description="Disordered" evidence="2">
    <location>
        <begin position="123"/>
        <end position="189"/>
    </location>
</feature>
<keyword evidence="3" id="KW-0812">Transmembrane</keyword>
<gene>
    <name evidence="4" type="ordered locus">Desca_2171</name>
</gene>
<proteinExistence type="predicted"/>
<dbReference type="InterPro" id="IPR052534">
    <property type="entry name" value="Extracell_DNA_Util/SecSys_Comp"/>
</dbReference>
<dbReference type="PANTHER" id="PTHR40278:SF1">
    <property type="entry name" value="DNA UTILIZATION PROTEIN HOFN"/>
    <property type="match status" value="1"/>
</dbReference>
<name>F6BA41_DESCC</name>
<dbReference type="STRING" id="868595.Desca_2171"/>
<dbReference type="eggNOG" id="COG4972">
    <property type="taxonomic scope" value="Bacteria"/>
</dbReference>
<keyword evidence="3" id="KW-1133">Transmembrane helix</keyword>
<dbReference type="RefSeq" id="WP_013810587.1">
    <property type="nucleotide sequence ID" value="NC_015565.1"/>
</dbReference>
<evidence type="ECO:0000256" key="1">
    <source>
        <dbReference type="SAM" id="Coils"/>
    </source>
</evidence>
<feature type="transmembrane region" description="Helical" evidence="3">
    <location>
        <begin position="23"/>
        <end position="43"/>
    </location>
</feature>
<evidence type="ECO:0000256" key="3">
    <source>
        <dbReference type="SAM" id="Phobius"/>
    </source>
</evidence>
<keyword evidence="1" id="KW-0175">Coiled coil</keyword>
<sequence>MNYQVNLLPIELQPRPPIGPKKIALAVILVLLFGCLGFAYGYFSIQLSTVKGEISFLSQEQDRLKKTEARIKELHQEQQAMQEQIKTLSKLLDDRKTWPKMLLSINQSVPDSVWISKLALTGSPAPTANSTEGKKETTTQNQGNSQQAAKPSAKEVVNQLTSVGVNQANQPKPGNSSNNGESQDKPKVPETAPNFVLIEGGSYSLEGIGKFVYSLNRLVYLASVELAEITQDETGKYNFKIKAPLKEGVND</sequence>
<dbReference type="KEGG" id="dca:Desca_2171"/>
<dbReference type="HOGENOM" id="CLU_096752_0_0_9"/>
<dbReference type="Proteomes" id="UP000009226">
    <property type="component" value="Chromosome"/>
</dbReference>
<dbReference type="AlphaFoldDB" id="F6BA41"/>
<protein>
    <submittedName>
        <fullName evidence="4">Fimbrial assembly family protein</fullName>
    </submittedName>
</protein>
<feature type="compositionally biased region" description="Polar residues" evidence="2">
    <location>
        <begin position="158"/>
        <end position="181"/>
    </location>
</feature>
<keyword evidence="5" id="KW-1185">Reference proteome</keyword>
<reference evidence="4 5" key="1">
    <citation type="submission" date="2011-05" db="EMBL/GenBank/DDBJ databases">
        <title>Complete sequence of Desulfotomaculum carboxydivorans CO-1-SRB.</title>
        <authorList>
            <consortium name="US DOE Joint Genome Institute"/>
            <person name="Lucas S."/>
            <person name="Han J."/>
            <person name="Lapidus A."/>
            <person name="Cheng J.-F."/>
            <person name="Goodwin L."/>
            <person name="Pitluck S."/>
            <person name="Peters L."/>
            <person name="Mikhailova N."/>
            <person name="Lu M."/>
            <person name="Han C."/>
            <person name="Tapia R."/>
            <person name="Land M."/>
            <person name="Hauser L."/>
            <person name="Kyrpides N."/>
            <person name="Ivanova N."/>
            <person name="Pagani I."/>
            <person name="Stams A."/>
            <person name="Plugge C."/>
            <person name="Muyzer G."/>
            <person name="Kuever J."/>
            <person name="Parshina S."/>
            <person name="Ivanova A."/>
            <person name="Nazina T."/>
            <person name="Woyke T."/>
        </authorList>
    </citation>
    <scope>NUCLEOTIDE SEQUENCE [LARGE SCALE GENOMIC DNA]</scope>
    <source>
        <strain evidence="5">DSM 14880 / VKM B-2319 / CO-1-SRB</strain>
    </source>
</reference>
<dbReference type="EMBL" id="CP002736">
    <property type="protein sequence ID" value="AEF95010.1"/>
    <property type="molecule type" value="Genomic_DNA"/>
</dbReference>
<accession>F6BA41</accession>
<organism evidence="4 5">
    <name type="scientific">Desulfotomaculum nigrificans (strain DSM 14880 / VKM B-2319 / CO-1-SRB)</name>
    <name type="common">Desulfotomaculum carboxydivorans</name>
    <dbReference type="NCBI Taxonomy" id="868595"/>
    <lineage>
        <taxon>Bacteria</taxon>
        <taxon>Bacillati</taxon>
        <taxon>Bacillota</taxon>
        <taxon>Clostridia</taxon>
        <taxon>Eubacteriales</taxon>
        <taxon>Desulfotomaculaceae</taxon>
        <taxon>Desulfotomaculum</taxon>
    </lineage>
</organism>
<evidence type="ECO:0000256" key="2">
    <source>
        <dbReference type="SAM" id="MobiDB-lite"/>
    </source>
</evidence>
<evidence type="ECO:0000313" key="5">
    <source>
        <dbReference type="Proteomes" id="UP000009226"/>
    </source>
</evidence>
<evidence type="ECO:0000313" key="4">
    <source>
        <dbReference type="EMBL" id="AEF95010.1"/>
    </source>
</evidence>
<feature type="compositionally biased region" description="Polar residues" evidence="2">
    <location>
        <begin position="138"/>
        <end position="149"/>
    </location>
</feature>
<feature type="coiled-coil region" evidence="1">
    <location>
        <begin position="57"/>
        <end position="91"/>
    </location>
</feature>